<evidence type="ECO:0000313" key="3">
    <source>
        <dbReference type="Proteomes" id="UP000010478"/>
    </source>
</evidence>
<evidence type="ECO:0000259" key="1">
    <source>
        <dbReference type="SMART" id="SM00507"/>
    </source>
</evidence>
<dbReference type="RefSeq" id="WP_015175297.1">
    <property type="nucleotide sequence ID" value="NC_019729.1"/>
</dbReference>
<dbReference type="InterPro" id="IPR002711">
    <property type="entry name" value="HNH"/>
</dbReference>
<dbReference type="HOGENOM" id="CLU_036716_0_0_3"/>
<dbReference type="Pfam" id="PF14239">
    <property type="entry name" value="RRXRR"/>
    <property type="match status" value="1"/>
</dbReference>
<dbReference type="PATRIC" id="fig|179408.3.peg.1755"/>
<dbReference type="InterPro" id="IPR025938">
    <property type="entry name" value="RRXRR_dom"/>
</dbReference>
<dbReference type="STRING" id="179408.Osc7112_1452"/>
<organism evidence="2 3">
    <name type="scientific">Phormidium nigroviride PCC 7112</name>
    <dbReference type="NCBI Taxonomy" id="179408"/>
    <lineage>
        <taxon>Bacteria</taxon>
        <taxon>Bacillati</taxon>
        <taxon>Cyanobacteriota</taxon>
        <taxon>Cyanophyceae</taxon>
        <taxon>Oscillatoriophycideae</taxon>
        <taxon>Oscillatoriales</taxon>
        <taxon>Oscillatoriaceae</taxon>
        <taxon>Phormidium</taxon>
    </lineage>
</organism>
<protein>
    <submittedName>
        <fullName evidence="2">HNH endonuclease</fullName>
    </submittedName>
</protein>
<dbReference type="EMBL" id="CP003614">
    <property type="protein sequence ID" value="AFZ05976.1"/>
    <property type="molecule type" value="Genomic_DNA"/>
</dbReference>
<dbReference type="SMART" id="SM00507">
    <property type="entry name" value="HNHc"/>
    <property type="match status" value="1"/>
</dbReference>
<dbReference type="KEGG" id="oni:Osc7112_1452"/>
<dbReference type="CDD" id="cd00085">
    <property type="entry name" value="HNHc"/>
    <property type="match status" value="1"/>
</dbReference>
<dbReference type="OrthoDB" id="9802901at2"/>
<proteinExistence type="predicted"/>
<dbReference type="InterPro" id="IPR003615">
    <property type="entry name" value="HNH_nuc"/>
</dbReference>
<reference evidence="2 3" key="1">
    <citation type="submission" date="2012-05" db="EMBL/GenBank/DDBJ databases">
        <title>Finished chromosome of genome of Oscillatoria sp. PCC 7112.</title>
        <authorList>
            <consortium name="US DOE Joint Genome Institute"/>
            <person name="Gugger M."/>
            <person name="Coursin T."/>
            <person name="Rippka R."/>
            <person name="Tandeau De Marsac N."/>
            <person name="Huntemann M."/>
            <person name="Wei C.-L."/>
            <person name="Han J."/>
            <person name="Detter J.C."/>
            <person name="Han C."/>
            <person name="Tapia R."/>
            <person name="Davenport K."/>
            <person name="Daligault H."/>
            <person name="Erkkila T."/>
            <person name="Gu W."/>
            <person name="Munk A.C.C."/>
            <person name="Teshima H."/>
            <person name="Xu Y."/>
            <person name="Chain P."/>
            <person name="Chen A."/>
            <person name="Krypides N."/>
            <person name="Mavromatis K."/>
            <person name="Markowitz V."/>
            <person name="Szeto E."/>
            <person name="Ivanova N."/>
            <person name="Mikhailova N."/>
            <person name="Ovchinnikova G."/>
            <person name="Pagani I."/>
            <person name="Pati A."/>
            <person name="Goodwin L."/>
            <person name="Peters L."/>
            <person name="Pitluck S."/>
            <person name="Woyke T."/>
            <person name="Kerfeld C."/>
        </authorList>
    </citation>
    <scope>NUCLEOTIDE SEQUENCE [LARGE SCALE GENOMIC DNA]</scope>
    <source>
        <strain evidence="2 3">PCC 7112</strain>
    </source>
</reference>
<keyword evidence="2" id="KW-0378">Hydrolase</keyword>
<dbReference type="NCBIfam" id="NF040563">
    <property type="entry name" value="guided_IscB"/>
    <property type="match status" value="1"/>
</dbReference>
<dbReference type="GO" id="GO:0008270">
    <property type="term" value="F:zinc ion binding"/>
    <property type="evidence" value="ECO:0007669"/>
    <property type="project" value="InterPro"/>
</dbReference>
<keyword evidence="3" id="KW-1185">Reference proteome</keyword>
<dbReference type="InterPro" id="IPR052892">
    <property type="entry name" value="NA-targeting_endonuclease"/>
</dbReference>
<dbReference type="InterPro" id="IPR047693">
    <property type="entry name" value="RNA-guided_IscB-like"/>
</dbReference>
<name>K9VDH2_9CYAN</name>
<dbReference type="Pfam" id="PF01844">
    <property type="entry name" value="HNH"/>
    <property type="match status" value="1"/>
</dbReference>
<evidence type="ECO:0000313" key="2">
    <source>
        <dbReference type="EMBL" id="AFZ05976.1"/>
    </source>
</evidence>
<dbReference type="Proteomes" id="UP000010478">
    <property type="component" value="Chromosome"/>
</dbReference>
<feature type="domain" description="HNH nuclease" evidence="1">
    <location>
        <begin position="184"/>
        <end position="235"/>
    </location>
</feature>
<keyword evidence="2" id="KW-0540">Nuclease</keyword>
<dbReference type="PANTHER" id="PTHR33877">
    <property type="entry name" value="SLL1193 PROTEIN"/>
    <property type="match status" value="1"/>
</dbReference>
<dbReference type="eggNOG" id="COG1403">
    <property type="taxonomic scope" value="Bacteria"/>
</dbReference>
<dbReference type="GO" id="GO:0003676">
    <property type="term" value="F:nucleic acid binding"/>
    <property type="evidence" value="ECO:0007669"/>
    <property type="project" value="InterPro"/>
</dbReference>
<accession>K9VDH2</accession>
<dbReference type="PANTHER" id="PTHR33877:SF2">
    <property type="entry name" value="OS07G0170200 PROTEIN"/>
    <property type="match status" value="1"/>
</dbReference>
<dbReference type="AlphaFoldDB" id="K9VDH2"/>
<dbReference type="GO" id="GO:0004519">
    <property type="term" value="F:endonuclease activity"/>
    <property type="evidence" value="ECO:0007669"/>
    <property type="project" value="UniProtKB-KW"/>
</dbReference>
<keyword evidence="2" id="KW-0255">Endonuclease</keyword>
<gene>
    <name evidence="2" type="ORF">Osc7112_1452</name>
</gene>
<dbReference type="Gene3D" id="1.10.30.50">
    <property type="match status" value="1"/>
</dbReference>
<sequence length="438" mass="49669">MSNFVFVLDTNKQPLEPVAPGQARRLLKLTQAAVYLRYPFTIILKYAVDHPKTQPAQLKIDPGSKTTGLAIVQGNQVIWGAELTHRGQQIKNDLESRRAIRRNRRNRKTRYRKPRFLNRTRAPGWLPPSLESRVKNIVTWVNRIRRYVPVTGISQELVLFDLLAMQNPEISGKEYQQGELAGYEVREYLLAKWGRKCAYCGVENVPFEVEHIHPKSKGGSDRVSNLTLACRGCNQAKGNQDIRDFLSKKPDILSRILKQASQPLKDANAVNSTRWALFQQLKQTGLAIEVSTGGKTKYNRSRLGLPKTHWLDAACVGNVEVLQVFTKQPLLIAAKGWGSRQMCTTNKYGFPVKHRTRCKTFFGFGTGDMVSAILLFGKFAGTHIGRLTVRESGVFEMRTPLGKVSPVRHKYCKSIHRNDGYMYAFSTNVRPMNQRLEA</sequence>